<protein>
    <submittedName>
        <fullName evidence="2">Uncharacterized protein</fullName>
    </submittedName>
</protein>
<evidence type="ECO:0000313" key="3">
    <source>
        <dbReference type="Proteomes" id="UP000824469"/>
    </source>
</evidence>
<accession>A0AA38CB09</accession>
<feature type="region of interest" description="Disordered" evidence="1">
    <location>
        <begin position="1"/>
        <end position="36"/>
    </location>
</feature>
<evidence type="ECO:0000313" key="2">
    <source>
        <dbReference type="EMBL" id="KAH9292938.1"/>
    </source>
</evidence>
<dbReference type="AlphaFoldDB" id="A0AA38CB09"/>
<organism evidence="2 3">
    <name type="scientific">Taxus chinensis</name>
    <name type="common">Chinese yew</name>
    <name type="synonym">Taxus wallichiana var. chinensis</name>
    <dbReference type="NCBI Taxonomy" id="29808"/>
    <lineage>
        <taxon>Eukaryota</taxon>
        <taxon>Viridiplantae</taxon>
        <taxon>Streptophyta</taxon>
        <taxon>Embryophyta</taxon>
        <taxon>Tracheophyta</taxon>
        <taxon>Spermatophyta</taxon>
        <taxon>Pinopsida</taxon>
        <taxon>Pinidae</taxon>
        <taxon>Conifers II</taxon>
        <taxon>Cupressales</taxon>
        <taxon>Taxaceae</taxon>
        <taxon>Taxus</taxon>
    </lineage>
</organism>
<dbReference type="Proteomes" id="UP000824469">
    <property type="component" value="Unassembled WGS sequence"/>
</dbReference>
<sequence>MAPITHLTHRRRASNTFLRNPLDPSSDEEQRLVDHNGGEEDIPPHIFENDLAHIDNFLFQNKDQVLLRLVELGIKLPSDFDPAFLTSMIWGEERSKPPPFRTTEDILNHEYASTSTQPEGHNEEATTSKTRVGNRIPFIQINREAKTE</sequence>
<evidence type="ECO:0000256" key="1">
    <source>
        <dbReference type="SAM" id="MobiDB-lite"/>
    </source>
</evidence>
<proteinExistence type="predicted"/>
<feature type="region of interest" description="Disordered" evidence="1">
    <location>
        <begin position="111"/>
        <end position="135"/>
    </location>
</feature>
<gene>
    <name evidence="2" type="ORF">KI387_041876</name>
</gene>
<comment type="caution">
    <text evidence="2">The sequence shown here is derived from an EMBL/GenBank/DDBJ whole genome shotgun (WGS) entry which is preliminary data.</text>
</comment>
<feature type="non-terminal residue" evidence="2">
    <location>
        <position position="148"/>
    </location>
</feature>
<reference evidence="2 3" key="1">
    <citation type="journal article" date="2021" name="Nat. Plants">
        <title>The Taxus genome provides insights into paclitaxel biosynthesis.</title>
        <authorList>
            <person name="Xiong X."/>
            <person name="Gou J."/>
            <person name="Liao Q."/>
            <person name="Li Y."/>
            <person name="Zhou Q."/>
            <person name="Bi G."/>
            <person name="Li C."/>
            <person name="Du R."/>
            <person name="Wang X."/>
            <person name="Sun T."/>
            <person name="Guo L."/>
            <person name="Liang H."/>
            <person name="Lu P."/>
            <person name="Wu Y."/>
            <person name="Zhang Z."/>
            <person name="Ro D.K."/>
            <person name="Shang Y."/>
            <person name="Huang S."/>
            <person name="Yan J."/>
        </authorList>
    </citation>
    <scope>NUCLEOTIDE SEQUENCE [LARGE SCALE GENOMIC DNA]</scope>
    <source>
        <strain evidence="2">Ta-2019</strain>
    </source>
</reference>
<keyword evidence="3" id="KW-1185">Reference proteome</keyword>
<dbReference type="EMBL" id="JAHRHJ020001985">
    <property type="protein sequence ID" value="KAH9292938.1"/>
    <property type="molecule type" value="Genomic_DNA"/>
</dbReference>
<name>A0AA38CB09_TAXCH</name>